<name>A0A8T4IG31_9SPHN</name>
<evidence type="ECO:0000259" key="1">
    <source>
        <dbReference type="Pfam" id="PF03061"/>
    </source>
</evidence>
<protein>
    <submittedName>
        <fullName evidence="2">PaaI family thioesterase</fullName>
    </submittedName>
</protein>
<dbReference type="GO" id="GO:0061522">
    <property type="term" value="F:1,4-dihydroxy-2-naphthoyl-CoA thioesterase activity"/>
    <property type="evidence" value="ECO:0007669"/>
    <property type="project" value="TreeGrafter"/>
</dbReference>
<dbReference type="SUPFAM" id="SSF54637">
    <property type="entry name" value="Thioesterase/thiol ester dehydrase-isomerase"/>
    <property type="match status" value="1"/>
</dbReference>
<evidence type="ECO:0000313" key="3">
    <source>
        <dbReference type="Proteomes" id="UP000676996"/>
    </source>
</evidence>
<dbReference type="Gene3D" id="3.10.129.10">
    <property type="entry name" value="Hotdog Thioesterase"/>
    <property type="match status" value="1"/>
</dbReference>
<dbReference type="CDD" id="cd03443">
    <property type="entry name" value="PaaI_thioesterase"/>
    <property type="match status" value="1"/>
</dbReference>
<dbReference type="GO" id="GO:0005829">
    <property type="term" value="C:cytosol"/>
    <property type="evidence" value="ECO:0007669"/>
    <property type="project" value="TreeGrafter"/>
</dbReference>
<dbReference type="Proteomes" id="UP000676996">
    <property type="component" value="Unassembled WGS sequence"/>
</dbReference>
<sequence>MAGGPTATSDFDPARFFAARSDGHGRRLGIEYHDHGADWAELALPYKPDQIGDPERGVIASGPILTLMDMATSISAWLKRGMFAPQATLDLRIDYLRPATPHRTVIGRGECYRVTRSIAFVRGQAHDGDPDDPLAHVAGTFMLLDMPA</sequence>
<organism evidence="2 3">
    <name type="scientific">Stakelama marina</name>
    <dbReference type="NCBI Taxonomy" id="2826939"/>
    <lineage>
        <taxon>Bacteria</taxon>
        <taxon>Pseudomonadati</taxon>
        <taxon>Pseudomonadota</taxon>
        <taxon>Alphaproteobacteria</taxon>
        <taxon>Sphingomonadales</taxon>
        <taxon>Sphingomonadaceae</taxon>
        <taxon>Stakelama</taxon>
    </lineage>
</organism>
<feature type="domain" description="Thioesterase" evidence="1">
    <location>
        <begin position="57"/>
        <end position="131"/>
    </location>
</feature>
<dbReference type="PANTHER" id="PTHR43240:SF7">
    <property type="entry name" value="BLR7284 PROTEIN"/>
    <property type="match status" value="1"/>
</dbReference>
<dbReference type="RefSeq" id="WP_284054100.1">
    <property type="nucleotide sequence ID" value="NZ_JAGRQC010000003.1"/>
</dbReference>
<keyword evidence="3" id="KW-1185">Reference proteome</keyword>
<accession>A0A8T4IG31</accession>
<gene>
    <name evidence="2" type="ORF">J7S20_09985</name>
</gene>
<dbReference type="Pfam" id="PF03061">
    <property type="entry name" value="4HBT"/>
    <property type="match status" value="1"/>
</dbReference>
<dbReference type="AlphaFoldDB" id="A0A8T4IG31"/>
<proteinExistence type="predicted"/>
<evidence type="ECO:0000313" key="2">
    <source>
        <dbReference type="EMBL" id="MBR0552834.1"/>
    </source>
</evidence>
<comment type="caution">
    <text evidence="2">The sequence shown here is derived from an EMBL/GenBank/DDBJ whole genome shotgun (WGS) entry which is preliminary data.</text>
</comment>
<dbReference type="InterPro" id="IPR029069">
    <property type="entry name" value="HotDog_dom_sf"/>
</dbReference>
<dbReference type="InterPro" id="IPR006683">
    <property type="entry name" value="Thioestr_dom"/>
</dbReference>
<dbReference type="PANTHER" id="PTHR43240">
    <property type="entry name" value="1,4-DIHYDROXY-2-NAPHTHOYL-COA THIOESTERASE 1"/>
    <property type="match status" value="1"/>
</dbReference>
<reference evidence="2" key="1">
    <citation type="submission" date="2021-04" db="EMBL/GenBank/DDBJ databases">
        <title>Ouciella asimina sp. nov., isolated from the surface seawater in the hydrothermal field of Okinawa Trough.</title>
        <authorList>
            <person name="Shuang W."/>
        </authorList>
    </citation>
    <scope>NUCLEOTIDE SEQUENCE</scope>
    <source>
        <strain evidence="2">LXI357</strain>
    </source>
</reference>
<dbReference type="EMBL" id="JAGRQC010000003">
    <property type="protein sequence ID" value="MBR0552834.1"/>
    <property type="molecule type" value="Genomic_DNA"/>
</dbReference>